<comment type="caution">
    <text evidence="1">The sequence shown here is derived from an EMBL/GenBank/DDBJ whole genome shotgun (WGS) entry which is preliminary data.</text>
</comment>
<protein>
    <submittedName>
        <fullName evidence="1">Uncharacterized protein</fullName>
    </submittedName>
</protein>
<dbReference type="EMBL" id="JAQJAE010000002">
    <property type="protein sequence ID" value="KAJ5607148.1"/>
    <property type="molecule type" value="Genomic_DNA"/>
</dbReference>
<organism evidence="1 2">
    <name type="scientific">Penicillium hordei</name>
    <dbReference type="NCBI Taxonomy" id="40994"/>
    <lineage>
        <taxon>Eukaryota</taxon>
        <taxon>Fungi</taxon>
        <taxon>Dikarya</taxon>
        <taxon>Ascomycota</taxon>
        <taxon>Pezizomycotina</taxon>
        <taxon>Eurotiomycetes</taxon>
        <taxon>Eurotiomycetidae</taxon>
        <taxon>Eurotiales</taxon>
        <taxon>Aspergillaceae</taxon>
        <taxon>Penicillium</taxon>
    </lineage>
</organism>
<dbReference type="RefSeq" id="XP_056754573.1">
    <property type="nucleotide sequence ID" value="XM_056894825.1"/>
</dbReference>
<reference evidence="1" key="2">
    <citation type="submission" date="2023-01" db="EMBL/GenBank/DDBJ databases">
        <authorList>
            <person name="Petersen C."/>
        </authorList>
    </citation>
    <scope>NUCLEOTIDE SEQUENCE</scope>
    <source>
        <strain evidence="1">IBT 12815</strain>
    </source>
</reference>
<evidence type="ECO:0000313" key="2">
    <source>
        <dbReference type="Proteomes" id="UP001213799"/>
    </source>
</evidence>
<evidence type="ECO:0000313" key="1">
    <source>
        <dbReference type="EMBL" id="KAJ5607148.1"/>
    </source>
</evidence>
<sequence length="97" mass="10632">MSDDSPSLQPLIGSIIRLTHLGNPLTPRLSDPRHIGACGRERCLDHSRLSRLKPPGSLSLQIMCLTSITNLSSLLSNLPLRPILNFCLSSYSLPENN</sequence>
<dbReference type="AlphaFoldDB" id="A0AAD6EAR0"/>
<dbReference type="GeneID" id="81585067"/>
<accession>A0AAD6EAR0</accession>
<keyword evidence="2" id="KW-1185">Reference proteome</keyword>
<dbReference type="Proteomes" id="UP001213799">
    <property type="component" value="Unassembled WGS sequence"/>
</dbReference>
<name>A0AAD6EAR0_9EURO</name>
<gene>
    <name evidence="1" type="ORF">N7537_003767</name>
</gene>
<proteinExistence type="predicted"/>
<reference evidence="1" key="1">
    <citation type="journal article" date="2023" name="IMA Fungus">
        <title>Comparative genomic study of the Penicillium genus elucidates a diverse pangenome and 15 lateral gene transfer events.</title>
        <authorList>
            <person name="Petersen C."/>
            <person name="Sorensen T."/>
            <person name="Nielsen M.R."/>
            <person name="Sondergaard T.E."/>
            <person name="Sorensen J.L."/>
            <person name="Fitzpatrick D.A."/>
            <person name="Frisvad J.C."/>
            <person name="Nielsen K.L."/>
        </authorList>
    </citation>
    <scope>NUCLEOTIDE SEQUENCE</scope>
    <source>
        <strain evidence="1">IBT 12815</strain>
    </source>
</reference>